<evidence type="ECO:0000313" key="1">
    <source>
        <dbReference type="EMBL" id="MBH8558970.1"/>
    </source>
</evidence>
<keyword evidence="2" id="KW-1185">Reference proteome</keyword>
<reference evidence="1 2" key="1">
    <citation type="submission" date="2020-12" db="EMBL/GenBank/DDBJ databases">
        <title>Hymenobacter sp.</title>
        <authorList>
            <person name="Kim M.K."/>
        </authorList>
    </citation>
    <scope>NUCLEOTIDE SEQUENCE [LARGE SCALE GENOMIC DNA]</scope>
    <source>
        <strain evidence="1 2">BT442</strain>
    </source>
</reference>
<accession>A0ABS0Q8R3</accession>
<dbReference type="RefSeq" id="WP_198075821.1">
    <property type="nucleotide sequence ID" value="NZ_JAEDAE010000005.1"/>
</dbReference>
<dbReference type="EMBL" id="JAEDAE010000005">
    <property type="protein sequence ID" value="MBH8558970.1"/>
    <property type="molecule type" value="Genomic_DNA"/>
</dbReference>
<dbReference type="Proteomes" id="UP000625631">
    <property type="component" value="Unassembled WGS sequence"/>
</dbReference>
<protein>
    <submittedName>
        <fullName evidence="1">Uncharacterized protein</fullName>
    </submittedName>
</protein>
<proteinExistence type="predicted"/>
<name>A0ABS0Q8R3_9BACT</name>
<evidence type="ECO:0000313" key="2">
    <source>
        <dbReference type="Proteomes" id="UP000625631"/>
    </source>
</evidence>
<comment type="caution">
    <text evidence="1">The sequence shown here is derived from an EMBL/GenBank/DDBJ whole genome shotgun (WGS) entry which is preliminary data.</text>
</comment>
<organism evidence="1 2">
    <name type="scientific">Hymenobacter negativus</name>
    <dbReference type="NCBI Taxonomy" id="2795026"/>
    <lineage>
        <taxon>Bacteria</taxon>
        <taxon>Pseudomonadati</taxon>
        <taxon>Bacteroidota</taxon>
        <taxon>Cytophagia</taxon>
        <taxon>Cytophagales</taxon>
        <taxon>Hymenobacteraceae</taxon>
        <taxon>Hymenobacter</taxon>
    </lineage>
</organism>
<sequence>MQTNPKPESLAKLLPDGEVTRMAKEAGVSLAAVSKALKRARPGNRFVMEALNVARKSGTLQAAQDILSLKPAA</sequence>
<gene>
    <name evidence="1" type="ORF">I7X13_12970</name>
</gene>